<gene>
    <name evidence="2" type="ORF">SCAL_000482</name>
</gene>
<dbReference type="GO" id="GO:0016491">
    <property type="term" value="F:oxidoreductase activity"/>
    <property type="evidence" value="ECO:0007669"/>
    <property type="project" value="InterPro"/>
</dbReference>
<dbReference type="EMBL" id="LYOS01000001">
    <property type="protein sequence ID" value="OFV68806.1"/>
    <property type="molecule type" value="Genomic_DNA"/>
</dbReference>
<keyword evidence="3" id="KW-1185">Reference proteome</keyword>
<dbReference type="AlphaFoldDB" id="A0A1F2PDT4"/>
<evidence type="ECO:0000313" key="3">
    <source>
        <dbReference type="Proteomes" id="UP000186940"/>
    </source>
</evidence>
<evidence type="ECO:0000313" key="2">
    <source>
        <dbReference type="EMBL" id="OFV68806.1"/>
    </source>
</evidence>
<name>A0A1F2PDT4_9EURY</name>
<dbReference type="InterPro" id="IPR017675">
    <property type="entry name" value="CfbD"/>
</dbReference>
<dbReference type="Proteomes" id="UP000186940">
    <property type="component" value="Unassembled WGS sequence"/>
</dbReference>
<dbReference type="STRING" id="1838285.SCAL_000482"/>
<feature type="domain" description="Nitrogenase/oxidoreductase component 1" evidence="1">
    <location>
        <begin position="16"/>
        <end position="143"/>
    </location>
</feature>
<dbReference type="SUPFAM" id="SSF53807">
    <property type="entry name" value="Helical backbone' metal receptor"/>
    <property type="match status" value="1"/>
</dbReference>
<accession>A0A1F2PDT4</accession>
<sequence length="366" mass="40156">MSEELLFEVLHPRPSAIAAAMYTLRDLDVDAILAHGPTGCNFRTSRILEEDGVKVFTTSMTEYDFIFGGRDRLIKVLKRIDQEFDFSLIGVVGTCASMIIGEDMEGAIEDAELDMDVILVETHGGYIENTKGAIQTLEAACRKGLITEDELLRQQKILHAATKIEEERGMASSEYITPLRGDDKFEVAKQIIEEAREAGRLTVILNAKKELAYIFSDILRALNKVFLDENVEVINIANLDPDIGLPRIRTYAKNIVEELSTDGITIDHLTGGLDEYAISGERAYKLAAKITPGVVVVLGNPNPVMPHDTATSVAVTNGPREVIPLREMGYDHVVVELDAHSLVVGVSGIVCSEFGDVIRKVVADAE</sequence>
<dbReference type="Gene3D" id="3.40.50.1980">
    <property type="entry name" value="Nitrogenase molybdenum iron protein domain"/>
    <property type="match status" value="1"/>
</dbReference>
<dbReference type="Pfam" id="PF00148">
    <property type="entry name" value="Oxidored_nitro"/>
    <property type="match status" value="1"/>
</dbReference>
<evidence type="ECO:0000259" key="1">
    <source>
        <dbReference type="Pfam" id="PF00148"/>
    </source>
</evidence>
<organism evidence="2 3">
    <name type="scientific">Candidatus Syntropharchaeum caldarium</name>
    <dbReference type="NCBI Taxonomy" id="1838285"/>
    <lineage>
        <taxon>Archaea</taxon>
        <taxon>Methanobacteriati</taxon>
        <taxon>Methanobacteriota</taxon>
        <taxon>Stenosarchaea group</taxon>
        <taxon>Methanomicrobia</taxon>
        <taxon>Methanosarcinales</taxon>
        <taxon>ANME-2 cluster</taxon>
        <taxon>Candidatus Syntropharchaeum</taxon>
    </lineage>
</organism>
<dbReference type="InterPro" id="IPR000510">
    <property type="entry name" value="Nase/OxRdtase_comp1"/>
</dbReference>
<dbReference type="PANTHER" id="PTHR42846:SF1">
    <property type="entry name" value="NI-SIROHYDROCHLORIN A,C-DIAMIDE REDUCTIVE CYCLASE COMPLEX, COMPONENT CFBD"/>
    <property type="match status" value="1"/>
</dbReference>
<comment type="caution">
    <text evidence="2">The sequence shown here is derived from an EMBL/GenBank/DDBJ whole genome shotgun (WGS) entry which is preliminary data.</text>
</comment>
<dbReference type="NCBIfam" id="TIGR03282">
    <property type="entry name" value="methan_mark_13"/>
    <property type="match status" value="1"/>
</dbReference>
<protein>
    <submittedName>
        <fullName evidence="2">Methanogenesis marker 13 metalloprotein</fullName>
    </submittedName>
</protein>
<dbReference type="InterPro" id="IPR052673">
    <property type="entry name" value="Ni-siroh_cyclase_CfbD"/>
</dbReference>
<reference evidence="2" key="1">
    <citation type="submission" date="2016-05" db="EMBL/GenBank/DDBJ databases">
        <title>Microbial consortia oxidize butane by reversing methanogenesis.</title>
        <authorList>
            <person name="Laso-Perez R."/>
            <person name="Richter M."/>
            <person name="Wegener G."/>
            <person name="Musat F."/>
        </authorList>
    </citation>
    <scope>NUCLEOTIDE SEQUENCE [LARGE SCALE GENOMIC DNA]</scope>
    <source>
        <strain evidence="2">BOX2</strain>
    </source>
</reference>
<proteinExistence type="predicted"/>
<dbReference type="PANTHER" id="PTHR42846">
    <property type="entry name" value="NI-SIROHYDROCHLORIN A,C-DIAMIDE REDUCTIVE CYCLASE COMPLEX, COMPONENT CFBD"/>
    <property type="match status" value="1"/>
</dbReference>